<dbReference type="PANTHER" id="PTHR32282">
    <property type="entry name" value="BINDING PROTEIN TRANSPEPTIDASE, PUTATIVE-RELATED"/>
    <property type="match status" value="1"/>
</dbReference>
<dbReference type="Proteomes" id="UP001331936">
    <property type="component" value="Unassembled WGS sequence"/>
</dbReference>
<dbReference type="SMART" id="SM00740">
    <property type="entry name" value="PASTA"/>
    <property type="match status" value="1"/>
</dbReference>
<evidence type="ECO:0000256" key="3">
    <source>
        <dbReference type="ARBA" id="ARBA00022676"/>
    </source>
</evidence>
<dbReference type="EMBL" id="JAUZMZ010000004">
    <property type="protein sequence ID" value="MEE2030780.1"/>
    <property type="molecule type" value="Genomic_DNA"/>
</dbReference>
<dbReference type="Pfam" id="PF00905">
    <property type="entry name" value="Transpeptidase"/>
    <property type="match status" value="1"/>
</dbReference>
<dbReference type="Pfam" id="PF03793">
    <property type="entry name" value="PASTA"/>
    <property type="match status" value="1"/>
</dbReference>
<evidence type="ECO:0000256" key="4">
    <source>
        <dbReference type="ARBA" id="ARBA00022679"/>
    </source>
</evidence>
<dbReference type="InterPro" id="IPR050396">
    <property type="entry name" value="Glycosyltr_51/Transpeptidase"/>
</dbReference>
<dbReference type="Gene3D" id="1.10.3810.10">
    <property type="entry name" value="Biosynthetic peptidoglycan transglycosylase-like"/>
    <property type="match status" value="1"/>
</dbReference>
<feature type="region of interest" description="Disordered" evidence="9">
    <location>
        <begin position="749"/>
        <end position="815"/>
    </location>
</feature>
<feature type="domain" description="PASTA" evidence="10">
    <location>
        <begin position="683"/>
        <end position="746"/>
    </location>
</feature>
<accession>A0ABU7JL62</accession>
<evidence type="ECO:0000256" key="2">
    <source>
        <dbReference type="ARBA" id="ARBA00022670"/>
    </source>
</evidence>
<dbReference type="InterPro" id="IPR001460">
    <property type="entry name" value="PCN-bd_Tpept"/>
</dbReference>
<dbReference type="Gene3D" id="3.30.10.20">
    <property type="match status" value="1"/>
</dbReference>
<keyword evidence="4" id="KW-0808">Transferase</keyword>
<keyword evidence="2" id="KW-0645">Protease</keyword>
<evidence type="ECO:0000313" key="12">
    <source>
        <dbReference type="Proteomes" id="UP001331936"/>
    </source>
</evidence>
<evidence type="ECO:0000256" key="6">
    <source>
        <dbReference type="ARBA" id="ARBA00023268"/>
    </source>
</evidence>
<feature type="compositionally biased region" description="Low complexity" evidence="9">
    <location>
        <begin position="727"/>
        <end position="737"/>
    </location>
</feature>
<name>A0ABU7JL62_9NOCA</name>
<keyword evidence="1" id="KW-0121">Carboxypeptidase</keyword>
<keyword evidence="6" id="KW-0511">Multifunctional enzyme</keyword>
<gene>
    <name evidence="11" type="ORF">Q8814_01385</name>
</gene>
<dbReference type="CDD" id="cd06577">
    <property type="entry name" value="PASTA_pknB"/>
    <property type="match status" value="1"/>
</dbReference>
<evidence type="ECO:0000259" key="10">
    <source>
        <dbReference type="PROSITE" id="PS51178"/>
    </source>
</evidence>
<keyword evidence="3" id="KW-0328">Glycosyltransferase</keyword>
<dbReference type="PANTHER" id="PTHR32282:SF33">
    <property type="entry name" value="PEPTIDOGLYCAN GLYCOSYLTRANSFERASE"/>
    <property type="match status" value="1"/>
</dbReference>
<dbReference type="InterPro" id="IPR012338">
    <property type="entry name" value="Beta-lactam/transpept-like"/>
</dbReference>
<dbReference type="InterPro" id="IPR036950">
    <property type="entry name" value="PBP_transglycosylase"/>
</dbReference>
<dbReference type="InterPro" id="IPR023346">
    <property type="entry name" value="Lysozyme-like_dom_sf"/>
</dbReference>
<evidence type="ECO:0000313" key="11">
    <source>
        <dbReference type="EMBL" id="MEE2030780.1"/>
    </source>
</evidence>
<proteinExistence type="predicted"/>
<feature type="region of interest" description="Disordered" evidence="9">
    <location>
        <begin position="710"/>
        <end position="737"/>
    </location>
</feature>
<dbReference type="SUPFAM" id="SSF56601">
    <property type="entry name" value="beta-lactamase/transpeptidase-like"/>
    <property type="match status" value="1"/>
</dbReference>
<dbReference type="RefSeq" id="WP_330150260.1">
    <property type="nucleotide sequence ID" value="NZ_JAUZMZ010000004.1"/>
</dbReference>
<evidence type="ECO:0000256" key="5">
    <source>
        <dbReference type="ARBA" id="ARBA00022801"/>
    </source>
</evidence>
<dbReference type="PROSITE" id="PS51178">
    <property type="entry name" value="PASTA"/>
    <property type="match status" value="1"/>
</dbReference>
<evidence type="ECO:0000256" key="9">
    <source>
        <dbReference type="SAM" id="MobiDB-lite"/>
    </source>
</evidence>
<keyword evidence="5" id="KW-0378">Hydrolase</keyword>
<evidence type="ECO:0000256" key="8">
    <source>
        <dbReference type="ARBA" id="ARBA00049902"/>
    </source>
</evidence>
<comment type="catalytic activity">
    <reaction evidence="7">
        <text>Preferential cleavage: (Ac)2-L-Lys-D-Ala-|-D-Ala. Also transpeptidation of peptidyl-alanyl moieties that are N-acyl substituents of D-alanine.</text>
        <dbReference type="EC" id="3.4.16.4"/>
    </reaction>
</comment>
<sequence>MAKLAGCTALGGVLLAGMLFPAAGGFGYVSNRAADTVDNSSAELVEGVVPAVTTMVDTAGNPIAWLYDQRRFEVPSDQISNEMKLAIVSIEDKRFPEHQGVDWQGTIRAFLTNTTSGQVEQGASTIDQQYVKNYLLHVVAKTDAERRAAIETTPARKIREIRMALTLDEKLTKDEILTRYLNLVPFGNGSFGIQDAAQTYFGIDAKDLNIPQSAMLAGMVQSSSALNPYTNPDGVTARRNVVLDTMIDNIPERAAEIRTAKEQPLGVLPEPNTLPRGCISAGDRGFFCEYALQYLESAGISREQIDKGGYLIKTTLDPEVQASVKSSLDKFTSPTVDDVATVMNVVEPGQDSHRVLAMGSSRTYGLNGDAEETVQPQPYSLTGHGAGSVFKIFTVAAAMEKGLGTSAVVDVPARYNARGLGDGGARGCPPNYYCVENAAPYPQSLSVTDALAQSPNTAFVKLIEATGVDSVVDISVRLGLRSYLQPNTSGFGEQSMADMQKDQHLGSYTLGPTWINPLELSNVAATLASHGKWCPPTPIDSVVDREGKPVPITQQACEQVVEPGLADTLATALSKDTSAGGTASGAAGQVGWNLPVAAKTGTTESHMSSAFLGFTNRYAGAVYTYGDSPTPGQICANPVRPCGDGNLFGGTAPALTWFSAMLPVATKFGSLELPPADPRYVRGAGNAQVPDVTGLSRDRAVQRLRDAGFSTSEATVKAEDRAGTVTGSSPAGSAVPGSTVTIFVSDGSVRKAPTTSATPARPSGSEVPDTTVPSAPAPLPGRQPSQTESAPPPESESESESESSPATMTPERPDN</sequence>
<comment type="catalytic activity">
    <reaction evidence="8">
        <text>[GlcNAc-(1-&gt;4)-Mur2Ac(oyl-L-Ala-gamma-D-Glu-L-Lys-D-Ala-D-Ala)](n)-di-trans,octa-cis-undecaprenyl diphosphate + beta-D-GlcNAc-(1-&gt;4)-Mur2Ac(oyl-L-Ala-gamma-D-Glu-L-Lys-D-Ala-D-Ala)-di-trans,octa-cis-undecaprenyl diphosphate = [GlcNAc-(1-&gt;4)-Mur2Ac(oyl-L-Ala-gamma-D-Glu-L-Lys-D-Ala-D-Ala)](n+1)-di-trans,octa-cis-undecaprenyl diphosphate + di-trans,octa-cis-undecaprenyl diphosphate + H(+)</text>
        <dbReference type="Rhea" id="RHEA:23708"/>
        <dbReference type="Rhea" id="RHEA-COMP:9602"/>
        <dbReference type="Rhea" id="RHEA-COMP:9603"/>
        <dbReference type="ChEBI" id="CHEBI:15378"/>
        <dbReference type="ChEBI" id="CHEBI:58405"/>
        <dbReference type="ChEBI" id="CHEBI:60033"/>
        <dbReference type="ChEBI" id="CHEBI:78435"/>
        <dbReference type="EC" id="2.4.99.28"/>
    </reaction>
</comment>
<comment type="caution">
    <text evidence="11">The sequence shown here is derived from an EMBL/GenBank/DDBJ whole genome shotgun (WGS) entry which is preliminary data.</text>
</comment>
<reference evidence="11 12" key="1">
    <citation type="submission" date="2023-08" db="EMBL/GenBank/DDBJ databases">
        <authorList>
            <person name="Girao M."/>
            <person name="Carvalho M.F."/>
        </authorList>
    </citation>
    <scope>NUCLEOTIDE SEQUENCE [LARGE SCALE GENOMIC DNA]</scope>
    <source>
        <strain evidence="11 12">CC-R104</strain>
    </source>
</reference>
<dbReference type="InterPro" id="IPR001264">
    <property type="entry name" value="Glyco_trans_51"/>
</dbReference>
<dbReference type="SUPFAM" id="SSF53955">
    <property type="entry name" value="Lysozyme-like"/>
    <property type="match status" value="1"/>
</dbReference>
<organism evidence="11 12">
    <name type="scientific">Rhodococcus chondri</name>
    <dbReference type="NCBI Taxonomy" id="3065941"/>
    <lineage>
        <taxon>Bacteria</taxon>
        <taxon>Bacillati</taxon>
        <taxon>Actinomycetota</taxon>
        <taxon>Actinomycetes</taxon>
        <taxon>Mycobacteriales</taxon>
        <taxon>Nocardiaceae</taxon>
        <taxon>Rhodococcus</taxon>
    </lineage>
</organism>
<evidence type="ECO:0000256" key="7">
    <source>
        <dbReference type="ARBA" id="ARBA00034000"/>
    </source>
</evidence>
<keyword evidence="12" id="KW-1185">Reference proteome</keyword>
<dbReference type="Gene3D" id="3.40.710.10">
    <property type="entry name" value="DD-peptidase/beta-lactamase superfamily"/>
    <property type="match status" value="1"/>
</dbReference>
<dbReference type="Pfam" id="PF00912">
    <property type="entry name" value="Transgly"/>
    <property type="match status" value="1"/>
</dbReference>
<dbReference type="InterPro" id="IPR005543">
    <property type="entry name" value="PASTA_dom"/>
</dbReference>
<protein>
    <submittedName>
        <fullName evidence="11">Transglycosylase domain-containing protein</fullName>
    </submittedName>
</protein>
<evidence type="ECO:0000256" key="1">
    <source>
        <dbReference type="ARBA" id="ARBA00022645"/>
    </source>
</evidence>